<evidence type="ECO:0000256" key="5">
    <source>
        <dbReference type="ARBA" id="ARBA00023163"/>
    </source>
</evidence>
<dbReference type="InterPro" id="IPR011006">
    <property type="entry name" value="CheY-like_superfamily"/>
</dbReference>
<comment type="caution">
    <text evidence="10">The sequence shown here is derived from an EMBL/GenBank/DDBJ whole genome shotgun (WGS) entry which is preliminary data.</text>
</comment>
<proteinExistence type="predicted"/>
<sequence length="233" mass="25856">MRVLLVEDELALADTIRRGLTNEGFVVDVAHDGITGQWMATENPYDVIVLDIMLPGRNGYDVLRNIRSLKIWAPTLMLTAKDGEYDQTDAFELGADDYLTKPFSFVVLVARLRALVRRGAPARPVTLTVGDLELDPTKRTVCRGGHQVSLTAREFAVLHYFMRHPESVLSKAEILENVWDPAFDGSENIVEVYVGYLRKKIDTAFGVTSVETVRGMGYRLMPVRSTGQGPGAA</sequence>
<dbReference type="PANTHER" id="PTHR48111:SF36">
    <property type="entry name" value="TRANSCRIPTIONAL REGULATORY PROTEIN CUTR"/>
    <property type="match status" value="1"/>
</dbReference>
<dbReference type="Gene3D" id="3.40.50.2300">
    <property type="match status" value="1"/>
</dbReference>
<dbReference type="GO" id="GO:0000976">
    <property type="term" value="F:transcription cis-regulatory region binding"/>
    <property type="evidence" value="ECO:0007669"/>
    <property type="project" value="TreeGrafter"/>
</dbReference>
<evidence type="ECO:0000256" key="1">
    <source>
        <dbReference type="ARBA" id="ARBA00022553"/>
    </source>
</evidence>
<evidence type="ECO:0000256" key="2">
    <source>
        <dbReference type="ARBA" id="ARBA00023012"/>
    </source>
</evidence>
<keyword evidence="3" id="KW-0805">Transcription regulation</keyword>
<dbReference type="PROSITE" id="PS50110">
    <property type="entry name" value="RESPONSE_REGULATORY"/>
    <property type="match status" value="1"/>
</dbReference>
<keyword evidence="5" id="KW-0804">Transcription</keyword>
<dbReference type="InterPro" id="IPR036388">
    <property type="entry name" value="WH-like_DNA-bd_sf"/>
</dbReference>
<dbReference type="FunFam" id="1.10.10.10:FF:000005">
    <property type="entry name" value="Two-component system response regulator"/>
    <property type="match status" value="1"/>
</dbReference>
<dbReference type="InterPro" id="IPR001867">
    <property type="entry name" value="OmpR/PhoB-type_DNA-bd"/>
</dbReference>
<organism evidence="10 11">
    <name type="scientific">Pedococcus badiiscoriae</name>
    <dbReference type="NCBI Taxonomy" id="642776"/>
    <lineage>
        <taxon>Bacteria</taxon>
        <taxon>Bacillati</taxon>
        <taxon>Actinomycetota</taxon>
        <taxon>Actinomycetes</taxon>
        <taxon>Micrococcales</taxon>
        <taxon>Intrasporangiaceae</taxon>
        <taxon>Pedococcus</taxon>
    </lineage>
</organism>
<feature type="domain" description="Response regulatory" evidence="8">
    <location>
        <begin position="2"/>
        <end position="116"/>
    </location>
</feature>
<dbReference type="RefSeq" id="WP_179421417.1">
    <property type="nucleotide sequence ID" value="NZ_JACCAB010000001.1"/>
</dbReference>
<dbReference type="Pfam" id="PF00486">
    <property type="entry name" value="Trans_reg_C"/>
    <property type="match status" value="1"/>
</dbReference>
<keyword evidence="2" id="KW-0902">Two-component regulatory system</keyword>
<keyword evidence="1 6" id="KW-0597">Phosphoprotein</keyword>
<dbReference type="CDD" id="cd19935">
    <property type="entry name" value="REC_OmpR_CusR-like"/>
    <property type="match status" value="1"/>
</dbReference>
<dbReference type="SMART" id="SM00862">
    <property type="entry name" value="Trans_reg_C"/>
    <property type="match status" value="1"/>
</dbReference>
<feature type="modified residue" description="4-aspartylphosphate" evidence="6">
    <location>
        <position position="51"/>
    </location>
</feature>
<dbReference type="SUPFAM" id="SSF52172">
    <property type="entry name" value="CheY-like"/>
    <property type="match status" value="1"/>
</dbReference>
<feature type="DNA-binding region" description="OmpR/PhoB-type" evidence="7">
    <location>
        <begin position="124"/>
        <end position="222"/>
    </location>
</feature>
<dbReference type="Proteomes" id="UP000573599">
    <property type="component" value="Unassembled WGS sequence"/>
</dbReference>
<name>A0A852WP39_9MICO</name>
<evidence type="ECO:0000313" key="10">
    <source>
        <dbReference type="EMBL" id="NYG07022.1"/>
    </source>
</evidence>
<dbReference type="CDD" id="cd00383">
    <property type="entry name" value="trans_reg_C"/>
    <property type="match status" value="1"/>
</dbReference>
<evidence type="ECO:0000259" key="9">
    <source>
        <dbReference type="PROSITE" id="PS51755"/>
    </source>
</evidence>
<dbReference type="GO" id="GO:0005829">
    <property type="term" value="C:cytosol"/>
    <property type="evidence" value="ECO:0007669"/>
    <property type="project" value="TreeGrafter"/>
</dbReference>
<evidence type="ECO:0000259" key="8">
    <source>
        <dbReference type="PROSITE" id="PS50110"/>
    </source>
</evidence>
<dbReference type="Pfam" id="PF00072">
    <property type="entry name" value="Response_reg"/>
    <property type="match status" value="1"/>
</dbReference>
<dbReference type="Gene3D" id="1.10.10.10">
    <property type="entry name" value="Winged helix-like DNA-binding domain superfamily/Winged helix DNA-binding domain"/>
    <property type="match status" value="1"/>
</dbReference>
<reference evidence="10 11" key="1">
    <citation type="submission" date="2020-07" db="EMBL/GenBank/DDBJ databases">
        <title>Sequencing the genomes of 1000 actinobacteria strains.</title>
        <authorList>
            <person name="Klenk H.-P."/>
        </authorList>
    </citation>
    <scope>NUCLEOTIDE SEQUENCE [LARGE SCALE GENOMIC DNA]</scope>
    <source>
        <strain evidence="10 11">DSM 23987</strain>
    </source>
</reference>
<feature type="domain" description="OmpR/PhoB-type" evidence="9">
    <location>
        <begin position="124"/>
        <end position="222"/>
    </location>
</feature>
<dbReference type="PROSITE" id="PS51755">
    <property type="entry name" value="OMPR_PHOB"/>
    <property type="match status" value="1"/>
</dbReference>
<dbReference type="PANTHER" id="PTHR48111">
    <property type="entry name" value="REGULATOR OF RPOS"/>
    <property type="match status" value="1"/>
</dbReference>
<gene>
    <name evidence="10" type="ORF">BJ986_001509</name>
</gene>
<keyword evidence="4 7" id="KW-0238">DNA-binding</keyword>
<evidence type="ECO:0000256" key="4">
    <source>
        <dbReference type="ARBA" id="ARBA00023125"/>
    </source>
</evidence>
<dbReference type="InterPro" id="IPR039420">
    <property type="entry name" value="WalR-like"/>
</dbReference>
<dbReference type="SMART" id="SM00448">
    <property type="entry name" value="REC"/>
    <property type="match status" value="1"/>
</dbReference>
<dbReference type="EMBL" id="JACCAB010000001">
    <property type="protein sequence ID" value="NYG07022.1"/>
    <property type="molecule type" value="Genomic_DNA"/>
</dbReference>
<dbReference type="AlphaFoldDB" id="A0A852WP39"/>
<protein>
    <submittedName>
        <fullName evidence="10">DNA-binding response OmpR family regulator</fullName>
    </submittedName>
</protein>
<dbReference type="InterPro" id="IPR001789">
    <property type="entry name" value="Sig_transdc_resp-reg_receiver"/>
</dbReference>
<evidence type="ECO:0000256" key="6">
    <source>
        <dbReference type="PROSITE-ProRule" id="PRU00169"/>
    </source>
</evidence>
<dbReference type="GO" id="GO:0032993">
    <property type="term" value="C:protein-DNA complex"/>
    <property type="evidence" value="ECO:0007669"/>
    <property type="project" value="TreeGrafter"/>
</dbReference>
<dbReference type="GO" id="GO:0000156">
    <property type="term" value="F:phosphorelay response regulator activity"/>
    <property type="evidence" value="ECO:0007669"/>
    <property type="project" value="TreeGrafter"/>
</dbReference>
<accession>A0A852WP39</accession>
<evidence type="ECO:0000313" key="11">
    <source>
        <dbReference type="Proteomes" id="UP000573599"/>
    </source>
</evidence>
<evidence type="ECO:0000256" key="3">
    <source>
        <dbReference type="ARBA" id="ARBA00023015"/>
    </source>
</evidence>
<dbReference type="FunFam" id="3.40.50.2300:FF:000002">
    <property type="entry name" value="DNA-binding response regulator PhoP"/>
    <property type="match status" value="1"/>
</dbReference>
<evidence type="ECO:0000256" key="7">
    <source>
        <dbReference type="PROSITE-ProRule" id="PRU01091"/>
    </source>
</evidence>
<keyword evidence="11" id="KW-1185">Reference proteome</keyword>
<dbReference type="GO" id="GO:0006355">
    <property type="term" value="P:regulation of DNA-templated transcription"/>
    <property type="evidence" value="ECO:0007669"/>
    <property type="project" value="InterPro"/>
</dbReference>